<organism evidence="1 2">
    <name type="scientific">Thalassomonas actiniarum</name>
    <dbReference type="NCBI Taxonomy" id="485447"/>
    <lineage>
        <taxon>Bacteria</taxon>
        <taxon>Pseudomonadati</taxon>
        <taxon>Pseudomonadota</taxon>
        <taxon>Gammaproteobacteria</taxon>
        <taxon>Alteromonadales</taxon>
        <taxon>Colwelliaceae</taxon>
        <taxon>Thalassomonas</taxon>
    </lineage>
</organism>
<accession>A0AAF0C1C0</accession>
<evidence type="ECO:0000313" key="1">
    <source>
        <dbReference type="EMBL" id="WDD96610.1"/>
    </source>
</evidence>
<name>A0AAF0C1C0_9GAMM</name>
<evidence type="ECO:0000313" key="2">
    <source>
        <dbReference type="Proteomes" id="UP000032568"/>
    </source>
</evidence>
<gene>
    <name evidence="1" type="ORF">SG35_014600</name>
</gene>
<dbReference type="KEGG" id="tact:SG35_014600"/>
<reference evidence="1 2" key="2">
    <citation type="journal article" date="2022" name="Mar. Drugs">
        <title>Bioassay-Guided Fractionation Leads to the Detection of Cholic Acid Generated by the Rare Thalassomonas sp.</title>
        <authorList>
            <person name="Pheiffer F."/>
            <person name="Schneider Y.K."/>
            <person name="Hansen E.H."/>
            <person name="Andersen J.H."/>
            <person name="Isaksson J."/>
            <person name="Busche T."/>
            <person name="R C."/>
            <person name="Kalinowski J."/>
            <person name="Zyl L.V."/>
            <person name="Trindade M."/>
        </authorList>
    </citation>
    <scope>NUCLEOTIDE SEQUENCE [LARGE SCALE GENOMIC DNA]</scope>
    <source>
        <strain evidence="1 2">A5K-106</strain>
    </source>
</reference>
<dbReference type="RefSeq" id="WP_160298337.1">
    <property type="nucleotide sequence ID" value="NZ_CP059735.1"/>
</dbReference>
<protein>
    <submittedName>
        <fullName evidence="1">Uncharacterized protein</fullName>
    </submittedName>
</protein>
<dbReference type="AlphaFoldDB" id="A0AAF0C1C0"/>
<proteinExistence type="predicted"/>
<sequence>MAKPNDMPEFQSVKAYLTESLIENTLAAITRVSPVTDASSYAPLNNNGGGCHV</sequence>
<keyword evidence="2" id="KW-1185">Reference proteome</keyword>
<dbReference type="Proteomes" id="UP000032568">
    <property type="component" value="Chromosome"/>
</dbReference>
<dbReference type="EMBL" id="CP059735">
    <property type="protein sequence ID" value="WDD96610.1"/>
    <property type="molecule type" value="Genomic_DNA"/>
</dbReference>
<reference evidence="1 2" key="1">
    <citation type="journal article" date="2015" name="Genome Announc.">
        <title>Draft Genome Sequences of Marine Isolates of Thalassomonas viridans and Thalassomonas actiniarum.</title>
        <authorList>
            <person name="Olonade I."/>
            <person name="van Zyl L.J."/>
            <person name="Trindade M."/>
        </authorList>
    </citation>
    <scope>NUCLEOTIDE SEQUENCE [LARGE SCALE GENOMIC DNA]</scope>
    <source>
        <strain evidence="1 2">A5K-106</strain>
    </source>
</reference>